<dbReference type="InterPro" id="IPR007144">
    <property type="entry name" value="SSU_processome_Utp11"/>
</dbReference>
<feature type="compositionally biased region" description="Basic and acidic residues" evidence="5">
    <location>
        <begin position="24"/>
        <end position="36"/>
    </location>
</feature>
<evidence type="ECO:0000256" key="4">
    <source>
        <dbReference type="ARBA" id="ARBA00023242"/>
    </source>
</evidence>
<dbReference type="Pfam" id="PF03998">
    <property type="entry name" value="Utp11"/>
    <property type="match status" value="1"/>
</dbReference>
<reference evidence="6 7" key="1">
    <citation type="journal article" date="2013" name="PLoS ONE">
        <title>Predicting the Proteins of Angomonas deanei, Strigomonas culicis and Their Respective Endosymbionts Reveals New Aspects of the Trypanosomatidae Family.</title>
        <authorList>
            <person name="Motta M.C."/>
            <person name="Martins A.C."/>
            <person name="de Souza S.S."/>
            <person name="Catta-Preta C.M."/>
            <person name="Silva R."/>
            <person name="Klein C.C."/>
            <person name="de Almeida L.G."/>
            <person name="de Lima Cunha O."/>
            <person name="Ciapina L.P."/>
            <person name="Brocchi M."/>
            <person name="Colabardini A.C."/>
            <person name="de Araujo Lima B."/>
            <person name="Machado C.R."/>
            <person name="de Almeida Soares C.M."/>
            <person name="Probst C.M."/>
            <person name="de Menezes C.B."/>
            <person name="Thompson C.E."/>
            <person name="Bartholomeu D.C."/>
            <person name="Gradia D.F."/>
            <person name="Pavoni D.P."/>
            <person name="Grisard E.C."/>
            <person name="Fantinatti-Garboggini F."/>
            <person name="Marchini F.K."/>
            <person name="Rodrigues-Luiz G.F."/>
            <person name="Wagner G."/>
            <person name="Goldman G.H."/>
            <person name="Fietto J.L."/>
            <person name="Elias M.C."/>
            <person name="Goldman M.H."/>
            <person name="Sagot M.F."/>
            <person name="Pereira M."/>
            <person name="Stoco P.H."/>
            <person name="de Mendonca-Neto R.P."/>
            <person name="Teixeira S.M."/>
            <person name="Maciel T.E."/>
            <person name="de Oliveira Mendes T.A."/>
            <person name="Urmenyi T.P."/>
            <person name="de Souza W."/>
            <person name="Schenkman S."/>
            <person name="de Vasconcelos A.T."/>
        </authorList>
    </citation>
    <scope>NUCLEOTIDE SEQUENCE [LARGE SCALE GENOMIC DNA]</scope>
</reference>
<name>S9UEC1_9TRYP</name>
<evidence type="ECO:0000313" key="7">
    <source>
        <dbReference type="Proteomes" id="UP000015354"/>
    </source>
</evidence>
<protein>
    <submittedName>
        <fullName evidence="6">U3 snoRNA-associated protein UTP11</fullName>
    </submittedName>
</protein>
<evidence type="ECO:0000313" key="6">
    <source>
        <dbReference type="EMBL" id="EPY29132.1"/>
    </source>
</evidence>
<evidence type="ECO:0000256" key="1">
    <source>
        <dbReference type="ARBA" id="ARBA00004604"/>
    </source>
</evidence>
<comment type="subcellular location">
    <subcellularLocation>
        <location evidence="1">Nucleus</location>
        <location evidence="1">Nucleolus</location>
    </subcellularLocation>
</comment>
<feature type="compositionally biased region" description="Basic and acidic residues" evidence="5">
    <location>
        <begin position="328"/>
        <end position="344"/>
    </location>
</feature>
<gene>
    <name evidence="6" type="ORF">STCU_04709</name>
</gene>
<keyword evidence="4" id="KW-0539">Nucleus</keyword>
<evidence type="ECO:0000256" key="3">
    <source>
        <dbReference type="ARBA" id="ARBA00022552"/>
    </source>
</evidence>
<dbReference type="Proteomes" id="UP000015354">
    <property type="component" value="Unassembled WGS sequence"/>
</dbReference>
<dbReference type="EMBL" id="ATMH01004709">
    <property type="protein sequence ID" value="EPY29132.1"/>
    <property type="molecule type" value="Genomic_DNA"/>
</dbReference>
<comment type="similarity">
    <text evidence="2">Belongs to the UTP11 family.</text>
</comment>
<dbReference type="PANTHER" id="PTHR12838">
    <property type="entry name" value="U3 SMALL NUCLEOLAR RNA-ASSOCIATED PROTEIN 11"/>
    <property type="match status" value="1"/>
</dbReference>
<feature type="region of interest" description="Disordered" evidence="5">
    <location>
        <begin position="1"/>
        <end position="36"/>
    </location>
</feature>
<evidence type="ECO:0000256" key="5">
    <source>
        <dbReference type="SAM" id="MobiDB-lite"/>
    </source>
</evidence>
<keyword evidence="7" id="KW-1185">Reference proteome</keyword>
<proteinExistence type="inferred from homology"/>
<dbReference type="AlphaFoldDB" id="S9UEC1"/>
<dbReference type="GO" id="GO:0032040">
    <property type="term" value="C:small-subunit processome"/>
    <property type="evidence" value="ECO:0007669"/>
    <property type="project" value="InterPro"/>
</dbReference>
<dbReference type="GO" id="GO:0006364">
    <property type="term" value="P:rRNA processing"/>
    <property type="evidence" value="ECO:0007669"/>
    <property type="project" value="UniProtKB-KW"/>
</dbReference>
<accession>S9UEC1</accession>
<evidence type="ECO:0000256" key="2">
    <source>
        <dbReference type="ARBA" id="ARBA00008105"/>
    </source>
</evidence>
<organism evidence="6 7">
    <name type="scientific">Strigomonas culicis</name>
    <dbReference type="NCBI Taxonomy" id="28005"/>
    <lineage>
        <taxon>Eukaryota</taxon>
        <taxon>Discoba</taxon>
        <taxon>Euglenozoa</taxon>
        <taxon>Kinetoplastea</taxon>
        <taxon>Metakinetoplastina</taxon>
        <taxon>Trypanosomatida</taxon>
        <taxon>Trypanosomatidae</taxon>
        <taxon>Strigomonadinae</taxon>
        <taxon>Strigomonas</taxon>
    </lineage>
</organism>
<keyword evidence="3" id="KW-0698">rRNA processing</keyword>
<sequence>MTKGKGRNPGASGLDKHLKRKEHKERSQPAFRERLGQLEKHKDYILRAKKRKLKQQRLLQVKRAAAQRNPDEFHIGMTKAVMDLATGRMKQRKKGKSYDERQKDLKSALVHNNQNVQYLDFKAESDRHRAKELIEEDVSGALINAAPVNKHIIFAESPEEFKRFDPLKHFDTTAEMLRMHPLVRGKIEVMKNTVMPEELLLAGHHMKTASQKRTERKRIQNALRRAGEDTTEEARTSLVERMRHKMSKGLSQSDTVALADLVHQRAADDDEEAEEDEVAKDPLKQLQGLREEKERQDALVSARRVKEVAQRMERSKSLAALAKTIRRQNEGIKRQLTQRKESRYKPNVTRRAR</sequence>
<feature type="region of interest" description="Disordered" evidence="5">
    <location>
        <begin position="328"/>
        <end position="353"/>
    </location>
</feature>
<comment type="caution">
    <text evidence="6">The sequence shown here is derived from an EMBL/GenBank/DDBJ whole genome shotgun (WGS) entry which is preliminary data.</text>
</comment>
<dbReference type="PANTHER" id="PTHR12838:SF0">
    <property type="entry name" value="U3 SMALL NUCLEOLAR RNA-ASSOCIATED PROTEIN 11-RELATED"/>
    <property type="match status" value="1"/>
</dbReference>
<dbReference type="OrthoDB" id="29058at2759"/>